<dbReference type="InterPro" id="IPR035965">
    <property type="entry name" value="PAS-like_dom_sf"/>
</dbReference>
<proteinExistence type="predicted"/>
<dbReference type="Gene3D" id="3.30.70.270">
    <property type="match status" value="1"/>
</dbReference>
<dbReference type="InterPro" id="IPR000014">
    <property type="entry name" value="PAS"/>
</dbReference>
<evidence type="ECO:0000259" key="3">
    <source>
        <dbReference type="PROSITE" id="PS50887"/>
    </source>
</evidence>
<name>A0A1H0W3Y0_9BACI</name>
<dbReference type="SUPFAM" id="SSF55073">
    <property type="entry name" value="Nucleotide cyclase"/>
    <property type="match status" value="1"/>
</dbReference>
<evidence type="ECO:0000259" key="1">
    <source>
        <dbReference type="PROSITE" id="PS50112"/>
    </source>
</evidence>
<dbReference type="RefSeq" id="WP_175490342.1">
    <property type="nucleotide sequence ID" value="NZ_FNJU01000009.1"/>
</dbReference>
<dbReference type="SMART" id="SM00086">
    <property type="entry name" value="PAC"/>
    <property type="match status" value="2"/>
</dbReference>
<dbReference type="EMBL" id="FNJU01000009">
    <property type="protein sequence ID" value="SDP85444.1"/>
    <property type="molecule type" value="Genomic_DNA"/>
</dbReference>
<dbReference type="NCBIfam" id="TIGR00254">
    <property type="entry name" value="GGDEF"/>
    <property type="match status" value="1"/>
</dbReference>
<dbReference type="Pfam" id="PF00990">
    <property type="entry name" value="GGDEF"/>
    <property type="match status" value="1"/>
</dbReference>
<gene>
    <name evidence="4" type="ORF">SAMN05216565_10937</name>
</gene>
<dbReference type="CDD" id="cd00130">
    <property type="entry name" value="PAS"/>
    <property type="match status" value="2"/>
</dbReference>
<dbReference type="SMART" id="SM00267">
    <property type="entry name" value="GGDEF"/>
    <property type="match status" value="1"/>
</dbReference>
<dbReference type="InterPro" id="IPR052155">
    <property type="entry name" value="Biofilm_reg_signaling"/>
</dbReference>
<dbReference type="SMART" id="SM00091">
    <property type="entry name" value="PAS"/>
    <property type="match status" value="2"/>
</dbReference>
<accession>A0A1H0W3Y0</accession>
<dbReference type="InterPro" id="IPR029787">
    <property type="entry name" value="Nucleotide_cyclase"/>
</dbReference>
<dbReference type="Pfam" id="PF00989">
    <property type="entry name" value="PAS"/>
    <property type="match status" value="1"/>
</dbReference>
<dbReference type="SUPFAM" id="SSF55785">
    <property type="entry name" value="PYP-like sensor domain (PAS domain)"/>
    <property type="match status" value="2"/>
</dbReference>
<dbReference type="Pfam" id="PF13426">
    <property type="entry name" value="PAS_9"/>
    <property type="match status" value="1"/>
</dbReference>
<dbReference type="FunFam" id="3.30.70.270:FF:000001">
    <property type="entry name" value="Diguanylate cyclase domain protein"/>
    <property type="match status" value="1"/>
</dbReference>
<dbReference type="PANTHER" id="PTHR44757">
    <property type="entry name" value="DIGUANYLATE CYCLASE DGCP"/>
    <property type="match status" value="1"/>
</dbReference>
<feature type="domain" description="PAC" evidence="2">
    <location>
        <begin position="90"/>
        <end position="142"/>
    </location>
</feature>
<sequence>MISKNRYIVPNQTDFTTLDELELIWENTNDAIFLIAPNGSVLRANPAFEVILGFSSEELRNDPQPPIIPQHLIKDQKPFLEKMKKGERLNYYEIQRLTKTGELLDIVASYSPVLNHDGELLFTVAMYKDVTEQVAAQKKVRESEEKYRFIAENTSDLIMILDEAKMITYVSPSIVALLNVLPEDCMNKSISDFLYEEDVPLFMALVDTVTKNKKTLQLEVRYKSGHNEFLWMDVKGSSVVEQDKTRTIIVSRDISERKKHEEELRYLAFHDTLTGLPNRYHFNELLNDEIKKCRKTSSDLALMYLDIDLFKNVNDTLGHAGGDAVLIEFSRRIKRSIRSTDKVCRLSGDEFVVIISEPFNQDNVQAIVKRIQAEIEKPMVYENQSINITTSIGISTYNGELSPEEIVKRADQALYEVKENGKNNVYFW</sequence>
<dbReference type="AlphaFoldDB" id="A0A1H0W3Y0"/>
<dbReference type="PROSITE" id="PS50113">
    <property type="entry name" value="PAC"/>
    <property type="match status" value="2"/>
</dbReference>
<feature type="domain" description="PAS" evidence="1">
    <location>
        <begin position="17"/>
        <end position="59"/>
    </location>
</feature>
<protein>
    <submittedName>
        <fullName evidence="4">PAS domain S-box-containing protein/diguanylate cyclase (GGDEF) domain-containing protein</fullName>
    </submittedName>
</protein>
<evidence type="ECO:0000259" key="2">
    <source>
        <dbReference type="PROSITE" id="PS50113"/>
    </source>
</evidence>
<dbReference type="Gene3D" id="3.30.450.20">
    <property type="entry name" value="PAS domain"/>
    <property type="match status" value="2"/>
</dbReference>
<dbReference type="InterPro" id="IPR000700">
    <property type="entry name" value="PAS-assoc_C"/>
</dbReference>
<dbReference type="Proteomes" id="UP000199159">
    <property type="component" value="Unassembled WGS sequence"/>
</dbReference>
<reference evidence="5" key="1">
    <citation type="submission" date="2016-10" db="EMBL/GenBank/DDBJ databases">
        <authorList>
            <person name="Varghese N."/>
            <person name="Submissions S."/>
        </authorList>
    </citation>
    <scope>NUCLEOTIDE SEQUENCE [LARGE SCALE GENOMIC DNA]</scope>
    <source>
        <strain evidence="5">IBRC-M10078</strain>
    </source>
</reference>
<organism evidence="4 5">
    <name type="scientific">Litchfieldia salsa</name>
    <dbReference type="NCBI Taxonomy" id="930152"/>
    <lineage>
        <taxon>Bacteria</taxon>
        <taxon>Bacillati</taxon>
        <taxon>Bacillota</taxon>
        <taxon>Bacilli</taxon>
        <taxon>Bacillales</taxon>
        <taxon>Bacillaceae</taxon>
        <taxon>Litchfieldia</taxon>
    </lineage>
</organism>
<dbReference type="PROSITE" id="PS50887">
    <property type="entry name" value="GGDEF"/>
    <property type="match status" value="1"/>
</dbReference>
<dbReference type="PROSITE" id="PS50112">
    <property type="entry name" value="PAS"/>
    <property type="match status" value="2"/>
</dbReference>
<dbReference type="GO" id="GO:0006355">
    <property type="term" value="P:regulation of DNA-templated transcription"/>
    <property type="evidence" value="ECO:0007669"/>
    <property type="project" value="InterPro"/>
</dbReference>
<dbReference type="CDD" id="cd01949">
    <property type="entry name" value="GGDEF"/>
    <property type="match status" value="1"/>
</dbReference>
<keyword evidence="5" id="KW-1185">Reference proteome</keyword>
<feature type="domain" description="PAC" evidence="2">
    <location>
        <begin position="216"/>
        <end position="266"/>
    </location>
</feature>
<dbReference type="NCBIfam" id="TIGR00229">
    <property type="entry name" value="sensory_box"/>
    <property type="match status" value="2"/>
</dbReference>
<evidence type="ECO:0000313" key="5">
    <source>
        <dbReference type="Proteomes" id="UP000199159"/>
    </source>
</evidence>
<feature type="domain" description="PAS" evidence="1">
    <location>
        <begin position="143"/>
        <end position="213"/>
    </location>
</feature>
<dbReference type="InterPro" id="IPR013767">
    <property type="entry name" value="PAS_fold"/>
</dbReference>
<dbReference type="InterPro" id="IPR043128">
    <property type="entry name" value="Rev_trsase/Diguanyl_cyclase"/>
</dbReference>
<feature type="domain" description="GGDEF" evidence="3">
    <location>
        <begin position="298"/>
        <end position="428"/>
    </location>
</feature>
<dbReference type="InterPro" id="IPR001610">
    <property type="entry name" value="PAC"/>
</dbReference>
<dbReference type="PANTHER" id="PTHR44757:SF2">
    <property type="entry name" value="BIOFILM ARCHITECTURE MAINTENANCE PROTEIN MBAA"/>
    <property type="match status" value="1"/>
</dbReference>
<evidence type="ECO:0000313" key="4">
    <source>
        <dbReference type="EMBL" id="SDP85444.1"/>
    </source>
</evidence>
<dbReference type="InterPro" id="IPR000160">
    <property type="entry name" value="GGDEF_dom"/>
</dbReference>
<dbReference type="STRING" id="930152.SAMN05216565_10937"/>